<evidence type="ECO:0000313" key="2">
    <source>
        <dbReference type="Proteomes" id="UP000237105"/>
    </source>
</evidence>
<proteinExistence type="predicted"/>
<name>A0A2P5AED6_PARAD</name>
<comment type="caution">
    <text evidence="1">The sequence shown here is derived from an EMBL/GenBank/DDBJ whole genome shotgun (WGS) entry which is preliminary data.</text>
</comment>
<evidence type="ECO:0000313" key="1">
    <source>
        <dbReference type="EMBL" id="PON34903.1"/>
    </source>
</evidence>
<sequence length="118" mass="13596">MDIKDIINVIVKPPSNLNDGSDISWPFSIWGAIIRNTVWRARNEVVHKNLQPDPSTALQSYYKRVEELQLLALWQGITKGKSLLFRYSEVLIVILLKWRDGITWDACVYIDAAKMLLP</sequence>
<dbReference type="Proteomes" id="UP000237105">
    <property type="component" value="Unassembled WGS sequence"/>
</dbReference>
<reference evidence="2" key="1">
    <citation type="submission" date="2016-06" db="EMBL/GenBank/DDBJ databases">
        <title>Parallel loss of symbiosis genes in relatives of nitrogen-fixing non-legume Parasponia.</title>
        <authorList>
            <person name="Van Velzen R."/>
            <person name="Holmer R."/>
            <person name="Bu F."/>
            <person name="Rutten L."/>
            <person name="Van Zeijl A."/>
            <person name="Liu W."/>
            <person name="Santuari L."/>
            <person name="Cao Q."/>
            <person name="Sharma T."/>
            <person name="Shen D."/>
            <person name="Roswanjaya Y."/>
            <person name="Wardhani T."/>
            <person name="Kalhor M.S."/>
            <person name="Jansen J."/>
            <person name="Van den Hoogen J."/>
            <person name="Gungor B."/>
            <person name="Hartog M."/>
            <person name="Hontelez J."/>
            <person name="Verver J."/>
            <person name="Yang W.-C."/>
            <person name="Schijlen E."/>
            <person name="Repin R."/>
            <person name="Schilthuizen M."/>
            <person name="Schranz E."/>
            <person name="Heidstra R."/>
            <person name="Miyata K."/>
            <person name="Fedorova E."/>
            <person name="Kohlen W."/>
            <person name="Bisseling T."/>
            <person name="Smit S."/>
            <person name="Geurts R."/>
        </authorList>
    </citation>
    <scope>NUCLEOTIDE SEQUENCE [LARGE SCALE GENOMIC DNA]</scope>
    <source>
        <strain evidence="2">cv. WU1-14</strain>
    </source>
</reference>
<dbReference type="EMBL" id="JXTB01000637">
    <property type="protein sequence ID" value="PON34903.1"/>
    <property type="molecule type" value="Genomic_DNA"/>
</dbReference>
<keyword evidence="2" id="KW-1185">Reference proteome</keyword>
<accession>A0A2P5AED6</accession>
<organism evidence="1 2">
    <name type="scientific">Parasponia andersonii</name>
    <name type="common">Sponia andersonii</name>
    <dbReference type="NCBI Taxonomy" id="3476"/>
    <lineage>
        <taxon>Eukaryota</taxon>
        <taxon>Viridiplantae</taxon>
        <taxon>Streptophyta</taxon>
        <taxon>Embryophyta</taxon>
        <taxon>Tracheophyta</taxon>
        <taxon>Spermatophyta</taxon>
        <taxon>Magnoliopsida</taxon>
        <taxon>eudicotyledons</taxon>
        <taxon>Gunneridae</taxon>
        <taxon>Pentapetalae</taxon>
        <taxon>rosids</taxon>
        <taxon>fabids</taxon>
        <taxon>Rosales</taxon>
        <taxon>Cannabaceae</taxon>
        <taxon>Parasponia</taxon>
    </lineage>
</organism>
<dbReference type="AlphaFoldDB" id="A0A2P5AED6"/>
<protein>
    <submittedName>
        <fullName evidence="1">Uncharacterized protein</fullName>
    </submittedName>
</protein>
<gene>
    <name evidence="1" type="ORF">PanWU01x14_340430</name>
</gene>